<reference evidence="6" key="1">
    <citation type="journal article" date="2019" name="Int. J. Syst. Evol. Microbiol.">
        <title>The Global Catalogue of Microorganisms (GCM) 10K type strain sequencing project: providing services to taxonomists for standard genome sequencing and annotation.</title>
        <authorList>
            <consortium name="The Broad Institute Genomics Platform"/>
            <consortium name="The Broad Institute Genome Sequencing Center for Infectious Disease"/>
            <person name="Wu L."/>
            <person name="Ma J."/>
        </authorList>
    </citation>
    <scope>NUCLEOTIDE SEQUENCE [LARGE SCALE GENOMIC DNA]</scope>
    <source>
        <strain evidence="6">JCM 16929</strain>
    </source>
</reference>
<sequence>MARPHRPILSRELIAAAALELVDRDGRFTVPELAHKLGVSVSSLYHHVDGRADIVEGIRGLLTRPLAAAEPAADWQEAVRRWATAYRDGFAAHPAAIPMLVGQTVGNPDTLAQYDRLAAILEDQAGLSGDDLLVAITMLDTLCLGAALDLAAPAEVWTADGRDTALTRALAGAPDPERDRSRRSFERQLELIIGSLARQVGPRP</sequence>
<dbReference type="InterPro" id="IPR004111">
    <property type="entry name" value="Repressor_TetR_C"/>
</dbReference>
<comment type="caution">
    <text evidence="5">The sequence shown here is derived from an EMBL/GenBank/DDBJ whole genome shotgun (WGS) entry which is preliminary data.</text>
</comment>
<evidence type="ECO:0000256" key="3">
    <source>
        <dbReference type="ARBA" id="ARBA00023163"/>
    </source>
</evidence>
<keyword evidence="6" id="KW-1185">Reference proteome</keyword>
<evidence type="ECO:0000313" key="6">
    <source>
        <dbReference type="Proteomes" id="UP001501490"/>
    </source>
</evidence>
<dbReference type="PANTHER" id="PTHR30055:SF151">
    <property type="entry name" value="TRANSCRIPTIONAL REGULATORY PROTEIN"/>
    <property type="match status" value="1"/>
</dbReference>
<dbReference type="InterPro" id="IPR050109">
    <property type="entry name" value="HTH-type_TetR-like_transc_reg"/>
</dbReference>
<organism evidence="5 6">
    <name type="scientific">Microlunatus ginsengisoli</name>
    <dbReference type="NCBI Taxonomy" id="363863"/>
    <lineage>
        <taxon>Bacteria</taxon>
        <taxon>Bacillati</taxon>
        <taxon>Actinomycetota</taxon>
        <taxon>Actinomycetes</taxon>
        <taxon>Propionibacteriales</taxon>
        <taxon>Propionibacteriaceae</taxon>
        <taxon>Microlunatus</taxon>
    </lineage>
</organism>
<dbReference type="SUPFAM" id="SSF46689">
    <property type="entry name" value="Homeodomain-like"/>
    <property type="match status" value="1"/>
</dbReference>
<feature type="domain" description="Tetracycline repressor TetR C-terminal" evidence="4">
    <location>
        <begin position="70"/>
        <end position="172"/>
    </location>
</feature>
<dbReference type="InterPro" id="IPR036271">
    <property type="entry name" value="Tet_transcr_reg_TetR-rel_C_sf"/>
</dbReference>
<protein>
    <submittedName>
        <fullName evidence="5">TetR/AcrR family transcriptional regulator C-terminal domain-containing protein</fullName>
    </submittedName>
</protein>
<evidence type="ECO:0000256" key="2">
    <source>
        <dbReference type="ARBA" id="ARBA00023125"/>
    </source>
</evidence>
<accession>A0ABP6ZQY9</accession>
<dbReference type="Pfam" id="PF02909">
    <property type="entry name" value="TetR_C_1"/>
    <property type="match status" value="1"/>
</dbReference>
<dbReference type="Gene3D" id="1.10.357.10">
    <property type="entry name" value="Tetracycline Repressor, domain 2"/>
    <property type="match status" value="1"/>
</dbReference>
<name>A0ABP6ZQY9_9ACTN</name>
<dbReference type="Proteomes" id="UP001501490">
    <property type="component" value="Unassembled WGS sequence"/>
</dbReference>
<keyword evidence="2" id="KW-0238">DNA-binding</keyword>
<dbReference type="PANTHER" id="PTHR30055">
    <property type="entry name" value="HTH-TYPE TRANSCRIPTIONAL REGULATOR RUTR"/>
    <property type="match status" value="1"/>
</dbReference>
<dbReference type="EMBL" id="BAABAB010000013">
    <property type="protein sequence ID" value="GAA3616626.1"/>
    <property type="molecule type" value="Genomic_DNA"/>
</dbReference>
<proteinExistence type="predicted"/>
<keyword evidence="3" id="KW-0804">Transcription</keyword>
<keyword evidence="1" id="KW-0805">Transcription regulation</keyword>
<evidence type="ECO:0000313" key="5">
    <source>
        <dbReference type="EMBL" id="GAA3616626.1"/>
    </source>
</evidence>
<dbReference type="RefSeq" id="WP_344803669.1">
    <property type="nucleotide sequence ID" value="NZ_BAABAB010000013.1"/>
</dbReference>
<dbReference type="InterPro" id="IPR009057">
    <property type="entry name" value="Homeodomain-like_sf"/>
</dbReference>
<evidence type="ECO:0000259" key="4">
    <source>
        <dbReference type="Pfam" id="PF02909"/>
    </source>
</evidence>
<gene>
    <name evidence="5" type="ORF">GCM10022236_18440</name>
</gene>
<dbReference type="SUPFAM" id="SSF48498">
    <property type="entry name" value="Tetracyclin repressor-like, C-terminal domain"/>
    <property type="match status" value="1"/>
</dbReference>
<evidence type="ECO:0000256" key="1">
    <source>
        <dbReference type="ARBA" id="ARBA00023015"/>
    </source>
</evidence>